<protein>
    <submittedName>
        <fullName evidence="1">Uncharacterized protein</fullName>
    </submittedName>
</protein>
<dbReference type="Proteomes" id="UP000217790">
    <property type="component" value="Unassembled WGS sequence"/>
</dbReference>
<proteinExistence type="predicted"/>
<sequence>MPAPPTGVCEAVLNAEMEAEDVAEKVEGVVDDAWVEEPNAMAEAELAQALDPDTEPEPDLDADLEAHLAEELVGSEMEKCTHLCKGHPLVYGTNKKRQDLGKGGAKGTKAGVNVVGDNILAVEAKAKDQLMSLWKGFTWFAIFKELCHSSPLLLSSASFLIIHSPIVISHLA</sequence>
<accession>A0A2H3DY12</accession>
<gene>
    <name evidence="1" type="ORF">ARMGADRAFT_1031222</name>
</gene>
<keyword evidence="2" id="KW-1185">Reference proteome</keyword>
<dbReference type="EMBL" id="KZ293659">
    <property type="protein sequence ID" value="PBK92356.1"/>
    <property type="molecule type" value="Genomic_DNA"/>
</dbReference>
<evidence type="ECO:0000313" key="2">
    <source>
        <dbReference type="Proteomes" id="UP000217790"/>
    </source>
</evidence>
<dbReference type="InParanoid" id="A0A2H3DY12"/>
<name>A0A2H3DY12_ARMGA</name>
<reference evidence="2" key="1">
    <citation type="journal article" date="2017" name="Nat. Ecol. Evol.">
        <title>Genome expansion and lineage-specific genetic innovations in the forest pathogenic fungi Armillaria.</title>
        <authorList>
            <person name="Sipos G."/>
            <person name="Prasanna A.N."/>
            <person name="Walter M.C."/>
            <person name="O'Connor E."/>
            <person name="Balint B."/>
            <person name="Krizsan K."/>
            <person name="Kiss B."/>
            <person name="Hess J."/>
            <person name="Varga T."/>
            <person name="Slot J."/>
            <person name="Riley R."/>
            <person name="Boka B."/>
            <person name="Rigling D."/>
            <person name="Barry K."/>
            <person name="Lee J."/>
            <person name="Mihaltcheva S."/>
            <person name="LaButti K."/>
            <person name="Lipzen A."/>
            <person name="Waldron R."/>
            <person name="Moloney N.M."/>
            <person name="Sperisen C."/>
            <person name="Kredics L."/>
            <person name="Vagvoelgyi C."/>
            <person name="Patrignani A."/>
            <person name="Fitzpatrick D."/>
            <person name="Nagy I."/>
            <person name="Doyle S."/>
            <person name="Anderson J.B."/>
            <person name="Grigoriev I.V."/>
            <person name="Gueldener U."/>
            <person name="Muensterkoetter M."/>
            <person name="Nagy L.G."/>
        </authorList>
    </citation>
    <scope>NUCLEOTIDE SEQUENCE [LARGE SCALE GENOMIC DNA]</scope>
    <source>
        <strain evidence="2">Ar21-2</strain>
    </source>
</reference>
<evidence type="ECO:0000313" key="1">
    <source>
        <dbReference type="EMBL" id="PBK92356.1"/>
    </source>
</evidence>
<organism evidence="1 2">
    <name type="scientific">Armillaria gallica</name>
    <name type="common">Bulbous honey fungus</name>
    <name type="synonym">Armillaria bulbosa</name>
    <dbReference type="NCBI Taxonomy" id="47427"/>
    <lineage>
        <taxon>Eukaryota</taxon>
        <taxon>Fungi</taxon>
        <taxon>Dikarya</taxon>
        <taxon>Basidiomycota</taxon>
        <taxon>Agaricomycotina</taxon>
        <taxon>Agaricomycetes</taxon>
        <taxon>Agaricomycetidae</taxon>
        <taxon>Agaricales</taxon>
        <taxon>Marasmiineae</taxon>
        <taxon>Physalacriaceae</taxon>
        <taxon>Armillaria</taxon>
    </lineage>
</organism>
<dbReference type="AlphaFoldDB" id="A0A2H3DY12"/>